<dbReference type="RefSeq" id="WP_098965223.1">
    <property type="nucleotide sequence ID" value="NZ_PDKZ01000002.1"/>
</dbReference>
<keyword evidence="2" id="KW-0805">Transcription regulation</keyword>
<dbReference type="GO" id="GO:0005829">
    <property type="term" value="C:cytosol"/>
    <property type="evidence" value="ECO:0007669"/>
    <property type="project" value="TreeGrafter"/>
</dbReference>
<name>A0A2C5W6U4_PSEPU</name>
<dbReference type="Gene3D" id="3.40.190.290">
    <property type="match status" value="1"/>
</dbReference>
<organism evidence="6 7">
    <name type="scientific">Pseudomonas putida</name>
    <name type="common">Arthrobacter siderocapsulatus</name>
    <dbReference type="NCBI Taxonomy" id="303"/>
    <lineage>
        <taxon>Bacteria</taxon>
        <taxon>Pseudomonadati</taxon>
        <taxon>Pseudomonadota</taxon>
        <taxon>Gammaproteobacteria</taxon>
        <taxon>Pseudomonadales</taxon>
        <taxon>Pseudomonadaceae</taxon>
        <taxon>Pseudomonas</taxon>
    </lineage>
</organism>
<evidence type="ECO:0000313" key="7">
    <source>
        <dbReference type="Proteomes" id="UP000222460"/>
    </source>
</evidence>
<dbReference type="AlphaFoldDB" id="A0A2C5W6U4"/>
<evidence type="ECO:0000313" key="6">
    <source>
        <dbReference type="EMBL" id="PHH40313.1"/>
    </source>
</evidence>
<dbReference type="InterPro" id="IPR036388">
    <property type="entry name" value="WH-like_DNA-bd_sf"/>
</dbReference>
<evidence type="ECO:0000256" key="1">
    <source>
        <dbReference type="ARBA" id="ARBA00009437"/>
    </source>
</evidence>
<feature type="domain" description="HTH lysR-type" evidence="5">
    <location>
        <begin position="2"/>
        <end position="59"/>
    </location>
</feature>
<dbReference type="PANTHER" id="PTHR30419">
    <property type="entry name" value="HTH-TYPE TRANSCRIPTIONAL REGULATOR YBHD"/>
    <property type="match status" value="1"/>
</dbReference>
<keyword evidence="4" id="KW-0804">Transcription</keyword>
<dbReference type="Pfam" id="PF03466">
    <property type="entry name" value="LysR_substrate"/>
    <property type="match status" value="1"/>
</dbReference>
<reference evidence="7" key="1">
    <citation type="submission" date="2017-10" db="EMBL/GenBank/DDBJ databases">
        <title>FDA dAtabase for Regulatory Grade micrObial Sequences (FDA-ARGOS): Supporting development and validation of Infectious Disease Dx tests.</title>
        <authorList>
            <person name="Goldberg B."/>
            <person name="Campos J."/>
            <person name="Tallon L."/>
            <person name="Sadzewicz L."/>
            <person name="Ott S."/>
            <person name="Zhao X."/>
            <person name="Nagaraj S."/>
            <person name="Vavikolanu K."/>
            <person name="Aluvathingal J."/>
            <person name="Nadendla S."/>
            <person name="Geyer C."/>
            <person name="Sichtig H."/>
        </authorList>
    </citation>
    <scope>NUCLEOTIDE SEQUENCE [LARGE SCALE GENOMIC DNA]</scope>
    <source>
        <strain evidence="7">FDAARGOS_376</strain>
    </source>
</reference>
<evidence type="ECO:0000256" key="4">
    <source>
        <dbReference type="ARBA" id="ARBA00023163"/>
    </source>
</evidence>
<dbReference type="PROSITE" id="PS50931">
    <property type="entry name" value="HTH_LYSR"/>
    <property type="match status" value="1"/>
</dbReference>
<keyword evidence="3" id="KW-0238">DNA-binding</keyword>
<dbReference type="InterPro" id="IPR005119">
    <property type="entry name" value="LysR_subst-bd"/>
</dbReference>
<dbReference type="InterPro" id="IPR000847">
    <property type="entry name" value="LysR_HTH_N"/>
</dbReference>
<comment type="similarity">
    <text evidence="1">Belongs to the LysR transcriptional regulatory family.</text>
</comment>
<protein>
    <submittedName>
        <fullName evidence="6">LysR family transcriptional regulator</fullName>
    </submittedName>
</protein>
<dbReference type="GO" id="GO:0003677">
    <property type="term" value="F:DNA binding"/>
    <property type="evidence" value="ECO:0007669"/>
    <property type="project" value="UniProtKB-KW"/>
</dbReference>
<dbReference type="CDD" id="cd05466">
    <property type="entry name" value="PBP2_LTTR_substrate"/>
    <property type="match status" value="1"/>
</dbReference>
<evidence type="ECO:0000256" key="3">
    <source>
        <dbReference type="ARBA" id="ARBA00023125"/>
    </source>
</evidence>
<accession>A0A2C5W6U4</accession>
<proteinExistence type="inferred from homology"/>
<dbReference type="Pfam" id="PF00126">
    <property type="entry name" value="HTH_1"/>
    <property type="match status" value="1"/>
</dbReference>
<sequence length="296" mass="31796">MMNLMHWRLVVAVADHGNITRAAERVGMTQSGASQALALMEETLGVQLFSRESRQTLPTAIGLPVIEQARLMLGALETIRQTVDSVRPMLRGTIRLASFPMVLASFLPPLLRQFNRLYPGIEVVALEVSDDEVETLLAAGLVDVGVVLNPAPERNAGPLGRDEWVAVVPAGHPLALRGIEQGVSLQELTALPFVLATGGCSTNARSLAAEAGLQLQDVRVEVREWSSAFTLVRENLGVTLVPEMTLPAERQGLRVIALQPRIERVFSLVLPAGQTPSATVQALLDLVAETAVATAR</sequence>
<dbReference type="InterPro" id="IPR050950">
    <property type="entry name" value="HTH-type_LysR_regulators"/>
</dbReference>
<comment type="caution">
    <text evidence="6">The sequence shown here is derived from an EMBL/GenBank/DDBJ whole genome shotgun (WGS) entry which is preliminary data.</text>
</comment>
<evidence type="ECO:0000256" key="2">
    <source>
        <dbReference type="ARBA" id="ARBA00023015"/>
    </source>
</evidence>
<dbReference type="Gene3D" id="1.10.10.10">
    <property type="entry name" value="Winged helix-like DNA-binding domain superfamily/Winged helix DNA-binding domain"/>
    <property type="match status" value="1"/>
</dbReference>
<dbReference type="Proteomes" id="UP000222460">
    <property type="component" value="Unassembled WGS sequence"/>
</dbReference>
<evidence type="ECO:0000259" key="5">
    <source>
        <dbReference type="PROSITE" id="PS50931"/>
    </source>
</evidence>
<dbReference type="PRINTS" id="PR00039">
    <property type="entry name" value="HTHLYSR"/>
</dbReference>
<dbReference type="EMBL" id="PDKZ01000002">
    <property type="protein sequence ID" value="PHH40313.1"/>
    <property type="molecule type" value="Genomic_DNA"/>
</dbReference>
<dbReference type="SUPFAM" id="SSF46785">
    <property type="entry name" value="Winged helix' DNA-binding domain"/>
    <property type="match status" value="1"/>
</dbReference>
<dbReference type="GO" id="GO:0003700">
    <property type="term" value="F:DNA-binding transcription factor activity"/>
    <property type="evidence" value="ECO:0007669"/>
    <property type="project" value="InterPro"/>
</dbReference>
<gene>
    <name evidence="6" type="ORF">CRX57_09080</name>
</gene>
<dbReference type="SUPFAM" id="SSF53850">
    <property type="entry name" value="Periplasmic binding protein-like II"/>
    <property type="match status" value="1"/>
</dbReference>
<dbReference type="InterPro" id="IPR036390">
    <property type="entry name" value="WH_DNA-bd_sf"/>
</dbReference>